<evidence type="ECO:0000313" key="2">
    <source>
        <dbReference type="Proteomes" id="UP001596540"/>
    </source>
</evidence>
<proteinExistence type="predicted"/>
<keyword evidence="2" id="KW-1185">Reference proteome</keyword>
<accession>A0ABW2KC22</accession>
<sequence length="238" mass="24891">MRAGARGAPSRAAAGRVPVPAAGPLLDRLAPTRRAELRAKCARLAELDDAEFGVRLLANTPTHEGRDPALLRRWAEAATAFGAGLAADGGTHGPAPAARVVVRDGGMDRLLLARYVSRPTPAVELFADTLALGEELAELLSWRKWFPAGALRAAAVAHEQAHCLLHRDTALRRGLRDRTGHTALRLGRLRIAGHVAGADELAAHGYAAARCGLGRSPLLLTAALASAAGALEEAFGED</sequence>
<protein>
    <submittedName>
        <fullName evidence="1">Uncharacterized protein</fullName>
    </submittedName>
</protein>
<gene>
    <name evidence="1" type="ORF">ACFQRF_03660</name>
</gene>
<dbReference type="Proteomes" id="UP001596540">
    <property type="component" value="Unassembled WGS sequence"/>
</dbReference>
<name>A0ABW2KC22_9ACTN</name>
<organism evidence="1 2">
    <name type="scientific">Marinactinospora rubrisoli</name>
    <dbReference type="NCBI Taxonomy" id="2715399"/>
    <lineage>
        <taxon>Bacteria</taxon>
        <taxon>Bacillati</taxon>
        <taxon>Actinomycetota</taxon>
        <taxon>Actinomycetes</taxon>
        <taxon>Streptosporangiales</taxon>
        <taxon>Nocardiopsidaceae</taxon>
        <taxon>Marinactinospora</taxon>
    </lineage>
</organism>
<reference evidence="2" key="1">
    <citation type="journal article" date="2019" name="Int. J. Syst. Evol. Microbiol.">
        <title>The Global Catalogue of Microorganisms (GCM) 10K type strain sequencing project: providing services to taxonomists for standard genome sequencing and annotation.</title>
        <authorList>
            <consortium name="The Broad Institute Genomics Platform"/>
            <consortium name="The Broad Institute Genome Sequencing Center for Infectious Disease"/>
            <person name="Wu L."/>
            <person name="Ma J."/>
        </authorList>
    </citation>
    <scope>NUCLEOTIDE SEQUENCE [LARGE SCALE GENOMIC DNA]</scope>
    <source>
        <strain evidence="2">CGMCC 4.7382</strain>
    </source>
</reference>
<dbReference type="EMBL" id="JBHTBH010000001">
    <property type="protein sequence ID" value="MFC7326830.1"/>
    <property type="molecule type" value="Genomic_DNA"/>
</dbReference>
<comment type="caution">
    <text evidence="1">The sequence shown here is derived from an EMBL/GenBank/DDBJ whole genome shotgun (WGS) entry which is preliminary data.</text>
</comment>
<evidence type="ECO:0000313" key="1">
    <source>
        <dbReference type="EMBL" id="MFC7326830.1"/>
    </source>
</evidence>